<accession>A0A9X4MJ74</accession>
<keyword evidence="2" id="KW-1185">Reference proteome</keyword>
<dbReference type="RefSeq" id="WP_307633945.1">
    <property type="nucleotide sequence ID" value="NZ_JAPHEH010000001.1"/>
</dbReference>
<evidence type="ECO:0000313" key="2">
    <source>
        <dbReference type="Proteomes" id="UP001154240"/>
    </source>
</evidence>
<comment type="caution">
    <text evidence="1">The sequence shown here is derived from an EMBL/GenBank/DDBJ whole genome shotgun (WGS) entry which is preliminary data.</text>
</comment>
<dbReference type="EMBL" id="JAPHEH010000001">
    <property type="protein sequence ID" value="MDG4476980.1"/>
    <property type="molecule type" value="Genomic_DNA"/>
</dbReference>
<reference evidence="1" key="2">
    <citation type="submission" date="2022-10" db="EMBL/GenBank/DDBJ databases">
        <authorList>
            <person name="Aronson H.S."/>
        </authorList>
    </citation>
    <scope>NUCLEOTIDE SEQUENCE</scope>
    <source>
        <strain evidence="1">RS19-109</strain>
    </source>
</reference>
<organism evidence="1 2">
    <name type="scientific">Thiovibrio frasassiensis</name>
    <dbReference type="NCBI Taxonomy" id="2984131"/>
    <lineage>
        <taxon>Bacteria</taxon>
        <taxon>Pseudomonadati</taxon>
        <taxon>Thermodesulfobacteriota</taxon>
        <taxon>Desulfobulbia</taxon>
        <taxon>Desulfobulbales</taxon>
        <taxon>Thiovibrionaceae</taxon>
        <taxon>Thiovibrio</taxon>
    </lineage>
</organism>
<reference evidence="1" key="1">
    <citation type="journal article" date="2022" name="bioRxiv">
        <title>Thiovibrio frasassiensisgen. nov., sp. nov., an autotrophic, elemental sulfur disproportionating bacterium isolated from sulfidic karst sediment, and proposal of Thiovibrionaceae fam. nov.</title>
        <authorList>
            <person name="Aronson H."/>
            <person name="Thomas C."/>
            <person name="Bhattacharyya M."/>
            <person name="Eckstein S."/>
            <person name="Jensen S."/>
            <person name="Barco R."/>
            <person name="Macalady J."/>
            <person name="Amend J."/>
        </authorList>
    </citation>
    <scope>NUCLEOTIDE SEQUENCE</scope>
    <source>
        <strain evidence="1">RS19-109</strain>
    </source>
</reference>
<dbReference type="Proteomes" id="UP001154240">
    <property type="component" value="Unassembled WGS sequence"/>
</dbReference>
<sequence length="251" mass="28392">MRLSERRKEGAFYFAVQHTAGEVAGGEVEIAVFAAVPEGEGVLLLLRSLYFDEQSLGHIDNFCKEFAYDPHYRKLCLYGAAHWCRVARLYEANARILQDEQPVGPAALEKNCRELFHLLRRDLVRIESRPEYQAEMARVNRGAEEALQEALGLLARIKGLKVVSACQGSGMLQFGERRLYLPSCHGPKASIVMEHFPHSLKNHLQSGPLGQQHLALFEENRLSADHPAHNPRFIRLLTASLHPFLQKHPHT</sequence>
<proteinExistence type="predicted"/>
<gene>
    <name evidence="1" type="ORF">OLX77_12530</name>
</gene>
<evidence type="ECO:0000313" key="1">
    <source>
        <dbReference type="EMBL" id="MDG4476980.1"/>
    </source>
</evidence>
<protein>
    <submittedName>
        <fullName evidence="1">Uncharacterized protein</fullName>
    </submittedName>
</protein>
<name>A0A9X4MJ74_9BACT</name>
<dbReference type="AlphaFoldDB" id="A0A9X4MJ74"/>